<dbReference type="PROSITE" id="PS51983">
    <property type="entry name" value="CUTL"/>
    <property type="match status" value="1"/>
</dbReference>
<dbReference type="SUPFAM" id="SSF53474">
    <property type="entry name" value="alpha/beta-Hydrolases"/>
    <property type="match status" value="1"/>
</dbReference>
<sequence length="1139" mass="129249">MHGKCLPVHCIIEQIPGPQACGQYVELDSYAIVPSDTLFSDLVRTALGKLGYSGAQILGAKGSIQVKKWKPLAFDQITENPEATVGDILGDLTTMASLHVRLYSVPDNPQEWKDITVRNAVLELLREMSQSKLAKLCPLSQPMLSNIINNRYMGKIGKEKCQEFGQWYLTYRKQHPEGSTPEVVPSDRPVDGRLTFHPTKELPIMRDWFHGCRNPSRRTLQMYVDILNQGPVRQQERPKISLSTLKNWWKNEKQRERKNQRSDDTSTDATTKPKRRKKGEGNQKEGSGDVGIQNFSGSSSQDTPPKSNSFTLINHSETESDVERFSRKDGELSESSLVSDSSHHFPRSNSSDVSKANCKFTLLNHGDNDSDIDKHDRNESELSESRLNGHIIHPLKDSLSGEPHYFHKLHPVCIDHPHSLFSFPDSHLNIQNSSKIFCDSNERTNIMDGSNSHMSSEEDVDVDHDGRRDFPYSNTEFEHAIDDDRCRKPIEALEIVKNTRYGNYKGRQISLCDSPGVPLRERPGQPTAYGPKNTVRVFLGIPYAEPPIRKKDGSYQLKPPKERDEFRDRDAFGYSKSCPQNEKYIKKGQGINTTDEDCLYLNIFTPGQIDIDKPVLEKYPVMFYIHDGNFDHGSGALFPGHMLAASQRVVVVTFNYRLGYLGFLATGDANSPGNYGMLDQVAALDWVKKNIDVFDGDPNKITLFGSGAGGVSAALLAISPLSRHMVKRAIAQNGAPTADWAAISDRIFMVNTSQILGNELGCDNQDFNRLVDCVSKRSNNEIKILKMKPRIGWLPWGPALDNFTRRSVEQFLPLSPTDLLERGVLFNNEFAFMTGVSRDAGAPIFWEDYVFTKDLELTEEKFNKKIREFMKMYNYTINANGIFDAIHFMYSPPVDPTNKMLLTQAYIHLLTDRYYVAPIDKTLELMLKNKVPTYAYVLNYTLQGYSLPIKDVVSPEIDYLLLSGAPFMNPKFYPSYLNLNQARWTEADRNMSQFMMEAWANFAKEGNPTPYRLFNNILWKPINEKNYTYLNINATNTTSTMITDYRERESRFWNFLLPFFIDREPPTLPPTLEPGVAELRVVTSALWGSVALAALIITITLVFCILYCKIRRGKKPDDLDTSREVIVNYTASMQEDTPV</sequence>
<proteinExistence type="inferred from homology"/>
<evidence type="ECO:0000259" key="7">
    <source>
        <dbReference type="PROSITE" id="PS51982"/>
    </source>
</evidence>
<comment type="caution">
    <text evidence="9">The sequence shown here is derived from an EMBL/GenBank/DDBJ whole genome shotgun (WGS) entry which is preliminary data.</text>
</comment>
<dbReference type="Pfam" id="PF16534">
    <property type="entry name" value="ULD"/>
    <property type="match status" value="1"/>
</dbReference>
<dbReference type="Gene3D" id="3.10.20.710">
    <property type="entry name" value="SATB, ubiquitin-like oligomerisation domain"/>
    <property type="match status" value="1"/>
</dbReference>
<feature type="compositionally biased region" description="Basic and acidic residues" evidence="5">
    <location>
        <begin position="251"/>
        <end position="264"/>
    </location>
</feature>
<dbReference type="Gene3D" id="1.10.260.70">
    <property type="entry name" value="SATB, CULT domain"/>
    <property type="match status" value="1"/>
</dbReference>
<gene>
    <name evidence="9" type="ORF">HNY73_015215</name>
</gene>
<dbReference type="InterPro" id="IPR019819">
    <property type="entry name" value="Carboxylesterase_B_CS"/>
</dbReference>
<comment type="subcellular location">
    <subcellularLocation>
        <location evidence="1">Nucleus</location>
    </subcellularLocation>
</comment>
<keyword evidence="3" id="KW-0732">Signal</keyword>
<comment type="similarity">
    <text evidence="2">Belongs to the type-B carboxylesterase/lipase family.</text>
</comment>
<feature type="region of interest" description="Disordered" evidence="5">
    <location>
        <begin position="364"/>
        <end position="383"/>
    </location>
</feature>
<dbReference type="Pfam" id="PF16557">
    <property type="entry name" value="CUTL"/>
    <property type="match status" value="1"/>
</dbReference>
<keyword evidence="6" id="KW-0812">Transmembrane</keyword>
<evidence type="ECO:0000256" key="1">
    <source>
        <dbReference type="ARBA" id="ARBA00004123"/>
    </source>
</evidence>
<dbReference type="InterPro" id="IPR038216">
    <property type="entry name" value="SATB_CUTL_sf"/>
</dbReference>
<feature type="domain" description="CMP" evidence="7">
    <location>
        <begin position="3"/>
        <end position="104"/>
    </location>
</feature>
<feature type="compositionally biased region" description="Basic and acidic residues" evidence="5">
    <location>
        <begin position="316"/>
        <end position="331"/>
    </location>
</feature>
<dbReference type="InterPro" id="IPR051093">
    <property type="entry name" value="Neuroligin/BSAL"/>
</dbReference>
<keyword evidence="4" id="KW-0325">Glycoprotein</keyword>
<dbReference type="Pfam" id="PF00135">
    <property type="entry name" value="COesterase"/>
    <property type="match status" value="1"/>
</dbReference>
<feature type="transmembrane region" description="Helical" evidence="6">
    <location>
        <begin position="1086"/>
        <end position="1108"/>
    </location>
</feature>
<evidence type="ECO:0000256" key="6">
    <source>
        <dbReference type="SAM" id="Phobius"/>
    </source>
</evidence>
<keyword evidence="6" id="KW-1133">Transmembrane helix</keyword>
<dbReference type="CDD" id="cd00086">
    <property type="entry name" value="homeodomain"/>
    <property type="match status" value="1"/>
</dbReference>
<evidence type="ECO:0000256" key="3">
    <source>
        <dbReference type="ARBA" id="ARBA00022729"/>
    </source>
</evidence>
<accession>A0A8T0ESX7</accession>
<feature type="region of interest" description="Disordered" evidence="5">
    <location>
        <begin position="251"/>
        <end position="353"/>
    </location>
</feature>
<dbReference type="EMBL" id="JABXBU010002072">
    <property type="protein sequence ID" value="KAF8778501.1"/>
    <property type="molecule type" value="Genomic_DNA"/>
</dbReference>
<dbReference type="Proteomes" id="UP000807504">
    <property type="component" value="Unassembled WGS sequence"/>
</dbReference>
<evidence type="ECO:0000313" key="9">
    <source>
        <dbReference type="EMBL" id="KAF8778501.1"/>
    </source>
</evidence>
<reference evidence="9" key="2">
    <citation type="submission" date="2020-06" db="EMBL/GenBank/DDBJ databases">
        <authorList>
            <person name="Sheffer M."/>
        </authorList>
    </citation>
    <scope>NUCLEOTIDE SEQUENCE</scope>
</reference>
<dbReference type="PROSITE" id="PS51982">
    <property type="entry name" value="CMP"/>
    <property type="match status" value="1"/>
</dbReference>
<dbReference type="AlphaFoldDB" id="A0A8T0ESX7"/>
<name>A0A8T0ESX7_ARGBR</name>
<dbReference type="InterPro" id="IPR032355">
    <property type="entry name" value="CUTL"/>
</dbReference>
<feature type="domain" description="CUTL" evidence="8">
    <location>
        <begin position="101"/>
        <end position="176"/>
    </location>
</feature>
<dbReference type="InterPro" id="IPR009057">
    <property type="entry name" value="Homeodomain-like_sf"/>
</dbReference>
<dbReference type="InterPro" id="IPR038224">
    <property type="entry name" value="SATB_ULD_sf"/>
</dbReference>
<organism evidence="9 10">
    <name type="scientific">Argiope bruennichi</name>
    <name type="common">Wasp spider</name>
    <name type="synonym">Aranea bruennichi</name>
    <dbReference type="NCBI Taxonomy" id="94029"/>
    <lineage>
        <taxon>Eukaryota</taxon>
        <taxon>Metazoa</taxon>
        <taxon>Ecdysozoa</taxon>
        <taxon>Arthropoda</taxon>
        <taxon>Chelicerata</taxon>
        <taxon>Arachnida</taxon>
        <taxon>Araneae</taxon>
        <taxon>Araneomorphae</taxon>
        <taxon>Entelegynae</taxon>
        <taxon>Araneoidea</taxon>
        <taxon>Araneidae</taxon>
        <taxon>Argiope</taxon>
    </lineage>
</organism>
<feature type="compositionally biased region" description="Polar residues" evidence="5">
    <location>
        <begin position="293"/>
        <end position="315"/>
    </location>
</feature>
<dbReference type="PROSITE" id="PS00941">
    <property type="entry name" value="CARBOXYLESTERASE_B_2"/>
    <property type="match status" value="1"/>
</dbReference>
<dbReference type="GO" id="GO:0003677">
    <property type="term" value="F:DNA binding"/>
    <property type="evidence" value="ECO:0007669"/>
    <property type="project" value="InterPro"/>
</dbReference>
<evidence type="ECO:0000313" key="10">
    <source>
        <dbReference type="Proteomes" id="UP000807504"/>
    </source>
</evidence>
<dbReference type="Gene3D" id="3.40.50.1820">
    <property type="entry name" value="alpha/beta hydrolase"/>
    <property type="match status" value="1"/>
</dbReference>
<dbReference type="GO" id="GO:0005634">
    <property type="term" value="C:nucleus"/>
    <property type="evidence" value="ECO:0007669"/>
    <property type="project" value="UniProtKB-SubCell"/>
</dbReference>
<evidence type="ECO:0000256" key="5">
    <source>
        <dbReference type="SAM" id="MobiDB-lite"/>
    </source>
</evidence>
<dbReference type="InterPro" id="IPR001356">
    <property type="entry name" value="HD"/>
</dbReference>
<dbReference type="FunFam" id="1.10.260.70:FF:000001">
    <property type="entry name" value="DNA-binding protein SATB"/>
    <property type="match status" value="1"/>
</dbReference>
<dbReference type="InterPro" id="IPR032392">
    <property type="entry name" value="ULD"/>
</dbReference>
<feature type="compositionally biased region" description="Basic and acidic residues" evidence="5">
    <location>
        <begin position="366"/>
        <end position="383"/>
    </location>
</feature>
<keyword evidence="6" id="KW-0472">Membrane</keyword>
<evidence type="ECO:0000256" key="4">
    <source>
        <dbReference type="ARBA" id="ARBA00023180"/>
    </source>
</evidence>
<protein>
    <submittedName>
        <fullName evidence="9">Neuroligin-4 like protein</fullName>
    </submittedName>
</protein>
<keyword evidence="10" id="KW-1185">Reference proteome</keyword>
<dbReference type="CDD" id="cd11585">
    <property type="entry name" value="SATB1_N"/>
    <property type="match status" value="1"/>
</dbReference>
<evidence type="ECO:0000256" key="2">
    <source>
        <dbReference type="ARBA" id="ARBA00005964"/>
    </source>
</evidence>
<dbReference type="SUPFAM" id="SSF46689">
    <property type="entry name" value="Homeodomain-like"/>
    <property type="match status" value="1"/>
</dbReference>
<reference evidence="9" key="1">
    <citation type="journal article" date="2020" name="bioRxiv">
        <title>Chromosome-level reference genome of the European wasp spider Argiope bruennichi: a resource for studies on range expansion and evolutionary adaptation.</title>
        <authorList>
            <person name="Sheffer M.M."/>
            <person name="Hoppe A."/>
            <person name="Krehenwinkel H."/>
            <person name="Uhl G."/>
            <person name="Kuss A.W."/>
            <person name="Jensen L."/>
            <person name="Jensen C."/>
            <person name="Gillespie R.G."/>
            <person name="Hoff K.J."/>
            <person name="Prost S."/>
        </authorList>
    </citation>
    <scope>NUCLEOTIDE SEQUENCE</scope>
</reference>
<dbReference type="InterPro" id="IPR002018">
    <property type="entry name" value="CarbesteraseB"/>
</dbReference>
<evidence type="ECO:0000259" key="8">
    <source>
        <dbReference type="PROSITE" id="PS51983"/>
    </source>
</evidence>
<dbReference type="PANTHER" id="PTHR43903">
    <property type="entry name" value="NEUROLIGIN"/>
    <property type="match status" value="1"/>
</dbReference>
<dbReference type="InterPro" id="IPR029058">
    <property type="entry name" value="AB_hydrolase_fold"/>
</dbReference>